<comment type="similarity">
    <text evidence="1">Belongs to the ARG7 family.</text>
</comment>
<feature type="compositionally biased region" description="Basic and acidic residues" evidence="2">
    <location>
        <begin position="15"/>
        <end position="24"/>
    </location>
</feature>
<name>A0AAV9DVG4_ACOCL</name>
<keyword evidence="4" id="KW-1185">Reference proteome</keyword>
<dbReference type="AlphaFoldDB" id="A0AAV9DVG4"/>
<gene>
    <name evidence="3" type="ORF">QJS10_CPB11g01551</name>
</gene>
<dbReference type="PANTHER" id="PTHR31374:SF198">
    <property type="entry name" value="AUXIN-RESPONSIVE PROTEIN SAUR72"/>
    <property type="match status" value="1"/>
</dbReference>
<dbReference type="Proteomes" id="UP001180020">
    <property type="component" value="Unassembled WGS sequence"/>
</dbReference>
<evidence type="ECO:0000256" key="1">
    <source>
        <dbReference type="ARBA" id="ARBA00006974"/>
    </source>
</evidence>
<organism evidence="3 4">
    <name type="scientific">Acorus calamus</name>
    <name type="common">Sweet flag</name>
    <dbReference type="NCBI Taxonomy" id="4465"/>
    <lineage>
        <taxon>Eukaryota</taxon>
        <taxon>Viridiplantae</taxon>
        <taxon>Streptophyta</taxon>
        <taxon>Embryophyta</taxon>
        <taxon>Tracheophyta</taxon>
        <taxon>Spermatophyta</taxon>
        <taxon>Magnoliopsida</taxon>
        <taxon>Liliopsida</taxon>
        <taxon>Acoraceae</taxon>
        <taxon>Acorus</taxon>
    </lineage>
</organism>
<evidence type="ECO:0000313" key="4">
    <source>
        <dbReference type="Proteomes" id="UP001180020"/>
    </source>
</evidence>
<accession>A0AAV9DVG4</accession>
<reference evidence="3" key="1">
    <citation type="journal article" date="2023" name="Nat. Commun.">
        <title>Diploid and tetraploid genomes of Acorus and the evolution of monocots.</title>
        <authorList>
            <person name="Ma L."/>
            <person name="Liu K.W."/>
            <person name="Li Z."/>
            <person name="Hsiao Y.Y."/>
            <person name="Qi Y."/>
            <person name="Fu T."/>
            <person name="Tang G.D."/>
            <person name="Zhang D."/>
            <person name="Sun W.H."/>
            <person name="Liu D.K."/>
            <person name="Li Y."/>
            <person name="Chen G.Z."/>
            <person name="Liu X.D."/>
            <person name="Liao X.Y."/>
            <person name="Jiang Y.T."/>
            <person name="Yu X."/>
            <person name="Hao Y."/>
            <person name="Huang J."/>
            <person name="Zhao X.W."/>
            <person name="Ke S."/>
            <person name="Chen Y.Y."/>
            <person name="Wu W.L."/>
            <person name="Hsu J.L."/>
            <person name="Lin Y.F."/>
            <person name="Huang M.D."/>
            <person name="Li C.Y."/>
            <person name="Huang L."/>
            <person name="Wang Z.W."/>
            <person name="Zhao X."/>
            <person name="Zhong W.Y."/>
            <person name="Peng D.H."/>
            <person name="Ahmad S."/>
            <person name="Lan S."/>
            <person name="Zhang J.S."/>
            <person name="Tsai W.C."/>
            <person name="Van de Peer Y."/>
            <person name="Liu Z.J."/>
        </authorList>
    </citation>
    <scope>NUCLEOTIDE SEQUENCE</scope>
    <source>
        <strain evidence="3">CP</strain>
    </source>
</reference>
<feature type="region of interest" description="Disordered" evidence="2">
    <location>
        <begin position="1"/>
        <end position="24"/>
    </location>
</feature>
<protein>
    <submittedName>
        <fullName evidence="3">Uncharacterized protein</fullName>
    </submittedName>
</protein>
<dbReference type="Pfam" id="PF02519">
    <property type="entry name" value="Auxin_inducible"/>
    <property type="match status" value="1"/>
</dbReference>
<dbReference type="GO" id="GO:0009733">
    <property type="term" value="P:response to auxin"/>
    <property type="evidence" value="ECO:0007669"/>
    <property type="project" value="InterPro"/>
</dbReference>
<evidence type="ECO:0000256" key="2">
    <source>
        <dbReference type="SAM" id="MobiDB-lite"/>
    </source>
</evidence>
<dbReference type="InterPro" id="IPR003676">
    <property type="entry name" value="SAUR_fam"/>
</dbReference>
<dbReference type="EMBL" id="JAUJYO010000011">
    <property type="protein sequence ID" value="KAK1305035.1"/>
    <property type="molecule type" value="Genomic_DNA"/>
</dbReference>
<feature type="region of interest" description="Disordered" evidence="2">
    <location>
        <begin position="92"/>
        <end position="125"/>
    </location>
</feature>
<comment type="caution">
    <text evidence="3">The sequence shown here is derived from an EMBL/GenBank/DDBJ whole genome shotgun (WGS) entry which is preliminary data.</text>
</comment>
<sequence>MGKKKKGTSATPYERLLKSDDDKKAKDVKVPSGYVPMMVGSGKEEEMERFVVHTKLFKHPCIVILLEMAAQEFGYEQQGILKIPCDVEHFRNERDSKPRHPSLQPGETLLVVPPKGITSYPPPHS</sequence>
<reference evidence="3" key="2">
    <citation type="submission" date="2023-06" db="EMBL/GenBank/DDBJ databases">
        <authorList>
            <person name="Ma L."/>
            <person name="Liu K.-W."/>
            <person name="Li Z."/>
            <person name="Hsiao Y.-Y."/>
            <person name="Qi Y."/>
            <person name="Fu T."/>
            <person name="Tang G."/>
            <person name="Zhang D."/>
            <person name="Sun W.-H."/>
            <person name="Liu D.-K."/>
            <person name="Li Y."/>
            <person name="Chen G.-Z."/>
            <person name="Liu X.-D."/>
            <person name="Liao X.-Y."/>
            <person name="Jiang Y.-T."/>
            <person name="Yu X."/>
            <person name="Hao Y."/>
            <person name="Huang J."/>
            <person name="Zhao X.-W."/>
            <person name="Ke S."/>
            <person name="Chen Y.-Y."/>
            <person name="Wu W.-L."/>
            <person name="Hsu J.-L."/>
            <person name="Lin Y.-F."/>
            <person name="Huang M.-D."/>
            <person name="Li C.-Y."/>
            <person name="Huang L."/>
            <person name="Wang Z.-W."/>
            <person name="Zhao X."/>
            <person name="Zhong W.-Y."/>
            <person name="Peng D.-H."/>
            <person name="Ahmad S."/>
            <person name="Lan S."/>
            <person name="Zhang J.-S."/>
            <person name="Tsai W.-C."/>
            <person name="Van De Peer Y."/>
            <person name="Liu Z.-J."/>
        </authorList>
    </citation>
    <scope>NUCLEOTIDE SEQUENCE</scope>
    <source>
        <strain evidence="3">CP</strain>
        <tissue evidence="3">Leaves</tissue>
    </source>
</reference>
<evidence type="ECO:0000313" key="3">
    <source>
        <dbReference type="EMBL" id="KAK1305035.1"/>
    </source>
</evidence>
<dbReference type="PANTHER" id="PTHR31374">
    <property type="entry name" value="AUXIN-INDUCED PROTEIN-LIKE-RELATED"/>
    <property type="match status" value="1"/>
</dbReference>
<proteinExistence type="inferred from homology"/>